<gene>
    <name evidence="1" type="primary">ZBED5_101</name>
    <name evidence="1" type="ORF">NPIL_491861</name>
</gene>
<proteinExistence type="predicted"/>
<organism evidence="1 2">
    <name type="scientific">Nephila pilipes</name>
    <name type="common">Giant wood spider</name>
    <name type="synonym">Nephila maculata</name>
    <dbReference type="NCBI Taxonomy" id="299642"/>
    <lineage>
        <taxon>Eukaryota</taxon>
        <taxon>Metazoa</taxon>
        <taxon>Ecdysozoa</taxon>
        <taxon>Arthropoda</taxon>
        <taxon>Chelicerata</taxon>
        <taxon>Arachnida</taxon>
        <taxon>Araneae</taxon>
        <taxon>Araneomorphae</taxon>
        <taxon>Entelegynae</taxon>
        <taxon>Araneoidea</taxon>
        <taxon>Nephilidae</taxon>
        <taxon>Nephila</taxon>
    </lineage>
</organism>
<dbReference type="Proteomes" id="UP000887013">
    <property type="component" value="Unassembled WGS sequence"/>
</dbReference>
<sequence>MDSWLENGSLKKTDVSNQTKIIESKDTAILECSMQSISSSVQLQPHLPTKRRKYDTSYLSLGFTRTGNEDAPDTVRLLFYKILANNFLAPTKLLRHLEKNHPTYKG</sequence>
<dbReference type="EMBL" id="BMAW01075952">
    <property type="protein sequence ID" value="GFT99258.1"/>
    <property type="molecule type" value="Genomic_DNA"/>
</dbReference>
<evidence type="ECO:0000313" key="1">
    <source>
        <dbReference type="EMBL" id="GFT99258.1"/>
    </source>
</evidence>
<dbReference type="OrthoDB" id="6595552at2759"/>
<accession>A0A8X6Q0A7</accession>
<protein>
    <submittedName>
        <fullName evidence="1">Zinc finger BED domain-containing protein 5</fullName>
    </submittedName>
</protein>
<reference evidence="1" key="1">
    <citation type="submission" date="2020-08" db="EMBL/GenBank/DDBJ databases">
        <title>Multicomponent nature underlies the extraordinary mechanical properties of spider dragline silk.</title>
        <authorList>
            <person name="Kono N."/>
            <person name="Nakamura H."/>
            <person name="Mori M."/>
            <person name="Yoshida Y."/>
            <person name="Ohtoshi R."/>
            <person name="Malay A.D."/>
            <person name="Moran D.A.P."/>
            <person name="Tomita M."/>
            <person name="Numata K."/>
            <person name="Arakawa K."/>
        </authorList>
    </citation>
    <scope>NUCLEOTIDE SEQUENCE</scope>
</reference>
<keyword evidence="2" id="KW-1185">Reference proteome</keyword>
<evidence type="ECO:0000313" key="2">
    <source>
        <dbReference type="Proteomes" id="UP000887013"/>
    </source>
</evidence>
<dbReference type="AlphaFoldDB" id="A0A8X6Q0A7"/>
<comment type="caution">
    <text evidence="1">The sequence shown here is derived from an EMBL/GenBank/DDBJ whole genome shotgun (WGS) entry which is preliminary data.</text>
</comment>
<name>A0A8X6Q0A7_NEPPI</name>